<evidence type="ECO:0000259" key="6">
    <source>
        <dbReference type="Pfam" id="PF18112"/>
    </source>
</evidence>
<dbReference type="Pfam" id="PF18112">
    <property type="entry name" value="Zn-C2H2_12"/>
    <property type="match status" value="1"/>
</dbReference>
<sequence length="344" mass="39557">MDEGQGPQYAIQIAVHTLRDRCKNLQQHVALLEEENVKLRIQCSRNEESKNSLSELDSLRAQVAELSEQKDQLHNKVKLVTNENQELWSKLSKLTKVNKSLGSQLTKINDTLSQHSNVPPQHSNLIRSKTFTKSELQTKVLQKNLEENDKISLELEDISLKLSDSFTKQRKELDLLCTEISEMNFSTDDLLTTDNCGFLFDEELENDTLTDIETFGEDLKLLKDIIVHQQTVLELNVKNMQQLKEKLQCKNCQSQKATIEKSTSTLDLSQKTFENKFTETDCADKSLGNKQSPIKRQNYPDFAQANDRICPLCSKVFHKEIEFVIFERHVQDHFVPDVAGFELL</sequence>
<evidence type="ECO:0000313" key="7">
    <source>
        <dbReference type="EMBL" id="CAG9766769.1"/>
    </source>
</evidence>
<dbReference type="InterPro" id="IPR041641">
    <property type="entry name" value="CALCOCO1/2_Zn_UBZ1"/>
</dbReference>
<accession>A0A9N9QNM8</accession>
<dbReference type="AlphaFoldDB" id="A0A9N9QNM8"/>
<dbReference type="GO" id="GO:0008270">
    <property type="term" value="F:zinc ion binding"/>
    <property type="evidence" value="ECO:0007669"/>
    <property type="project" value="UniProtKB-KW"/>
</dbReference>
<protein>
    <recommendedName>
        <fullName evidence="6">UBZ1-type domain-containing protein</fullName>
    </recommendedName>
</protein>
<dbReference type="CDD" id="cd21965">
    <property type="entry name" value="Zn-C2H2_CALCOCO1_TAX1BP1_like"/>
    <property type="match status" value="1"/>
</dbReference>
<name>A0A9N9QNM8_9CUCU</name>
<keyword evidence="2" id="KW-0863">Zinc-finger</keyword>
<evidence type="ECO:0000256" key="3">
    <source>
        <dbReference type="ARBA" id="ARBA00022833"/>
    </source>
</evidence>
<dbReference type="Proteomes" id="UP001152799">
    <property type="component" value="Chromosome 3"/>
</dbReference>
<evidence type="ECO:0000313" key="8">
    <source>
        <dbReference type="Proteomes" id="UP001152799"/>
    </source>
</evidence>
<feature type="coiled-coil region" evidence="5">
    <location>
        <begin position="15"/>
        <end position="83"/>
    </location>
</feature>
<keyword evidence="8" id="KW-1185">Reference proteome</keyword>
<organism evidence="7 8">
    <name type="scientific">Ceutorhynchus assimilis</name>
    <name type="common">cabbage seed weevil</name>
    <dbReference type="NCBI Taxonomy" id="467358"/>
    <lineage>
        <taxon>Eukaryota</taxon>
        <taxon>Metazoa</taxon>
        <taxon>Ecdysozoa</taxon>
        <taxon>Arthropoda</taxon>
        <taxon>Hexapoda</taxon>
        <taxon>Insecta</taxon>
        <taxon>Pterygota</taxon>
        <taxon>Neoptera</taxon>
        <taxon>Endopterygota</taxon>
        <taxon>Coleoptera</taxon>
        <taxon>Polyphaga</taxon>
        <taxon>Cucujiformia</taxon>
        <taxon>Curculionidae</taxon>
        <taxon>Ceutorhynchinae</taxon>
        <taxon>Ceutorhynchus</taxon>
    </lineage>
</organism>
<dbReference type="OrthoDB" id="6105729at2759"/>
<dbReference type="Gene3D" id="6.20.250.40">
    <property type="match status" value="1"/>
</dbReference>
<evidence type="ECO:0000256" key="2">
    <source>
        <dbReference type="ARBA" id="ARBA00022771"/>
    </source>
</evidence>
<proteinExistence type="predicted"/>
<keyword evidence="1" id="KW-0479">Metal-binding</keyword>
<feature type="domain" description="UBZ1-type" evidence="6">
    <location>
        <begin position="308"/>
        <end position="334"/>
    </location>
</feature>
<evidence type="ECO:0000256" key="4">
    <source>
        <dbReference type="ARBA" id="ARBA00023054"/>
    </source>
</evidence>
<keyword evidence="3" id="KW-0862">Zinc</keyword>
<dbReference type="EMBL" id="OU892279">
    <property type="protein sequence ID" value="CAG9766769.1"/>
    <property type="molecule type" value="Genomic_DNA"/>
</dbReference>
<keyword evidence="4 5" id="KW-0175">Coiled coil</keyword>
<evidence type="ECO:0000256" key="1">
    <source>
        <dbReference type="ARBA" id="ARBA00022723"/>
    </source>
</evidence>
<evidence type="ECO:0000256" key="5">
    <source>
        <dbReference type="SAM" id="Coils"/>
    </source>
</evidence>
<gene>
    <name evidence="7" type="ORF">CEUTPL_LOCUS7341</name>
</gene>
<reference evidence="7" key="1">
    <citation type="submission" date="2022-01" db="EMBL/GenBank/DDBJ databases">
        <authorList>
            <person name="King R."/>
        </authorList>
    </citation>
    <scope>NUCLEOTIDE SEQUENCE</scope>
</reference>